<feature type="domain" description="MurNAc-LAA" evidence="5">
    <location>
        <begin position="233"/>
        <end position="388"/>
    </location>
</feature>
<evidence type="ECO:0000313" key="7">
    <source>
        <dbReference type="Proteomes" id="UP000199441"/>
    </source>
</evidence>
<dbReference type="GO" id="GO:0009253">
    <property type="term" value="P:peptidoglycan catabolic process"/>
    <property type="evidence" value="ECO:0007669"/>
    <property type="project" value="InterPro"/>
</dbReference>
<protein>
    <recommendedName>
        <fullName evidence="2">N-acetylmuramoyl-L-alanine amidase</fullName>
        <ecNumber evidence="2">3.5.1.28</ecNumber>
    </recommendedName>
</protein>
<dbReference type="Gene3D" id="3.40.630.40">
    <property type="entry name" value="Zn-dependent exopeptidases"/>
    <property type="match status" value="1"/>
</dbReference>
<name>A0A1H2XIZ0_9RHOB</name>
<evidence type="ECO:0000313" key="6">
    <source>
        <dbReference type="EMBL" id="SDW92817.1"/>
    </source>
</evidence>
<comment type="catalytic activity">
    <reaction evidence="1">
        <text>Hydrolyzes the link between N-acetylmuramoyl residues and L-amino acid residues in certain cell-wall glycopeptides.</text>
        <dbReference type="EC" id="3.5.1.28"/>
    </reaction>
</comment>
<dbReference type="SMART" id="SM00646">
    <property type="entry name" value="Ami_3"/>
    <property type="match status" value="1"/>
</dbReference>
<feature type="chain" id="PRO_5011615848" description="N-acetylmuramoyl-L-alanine amidase" evidence="4">
    <location>
        <begin position="18"/>
        <end position="402"/>
    </location>
</feature>
<keyword evidence="7" id="KW-1185">Reference proteome</keyword>
<dbReference type="InterPro" id="IPR002508">
    <property type="entry name" value="MurNAc-LAA_cat"/>
</dbReference>
<accession>A0A1H2XIZ0</accession>
<evidence type="ECO:0000256" key="3">
    <source>
        <dbReference type="ARBA" id="ARBA00022801"/>
    </source>
</evidence>
<dbReference type="PANTHER" id="PTHR30404:SF0">
    <property type="entry name" value="N-ACETYLMURAMOYL-L-ALANINE AMIDASE AMIC"/>
    <property type="match status" value="1"/>
</dbReference>
<dbReference type="EC" id="3.5.1.28" evidence="2"/>
<dbReference type="AlphaFoldDB" id="A0A1H2XIZ0"/>
<dbReference type="GO" id="GO:0030288">
    <property type="term" value="C:outer membrane-bounded periplasmic space"/>
    <property type="evidence" value="ECO:0007669"/>
    <property type="project" value="TreeGrafter"/>
</dbReference>
<dbReference type="Proteomes" id="UP000199441">
    <property type="component" value="Unassembled WGS sequence"/>
</dbReference>
<dbReference type="CDD" id="cd02696">
    <property type="entry name" value="MurNAc-LAA"/>
    <property type="match status" value="1"/>
</dbReference>
<dbReference type="RefSeq" id="WP_089946786.1">
    <property type="nucleotide sequence ID" value="NZ_FNOI01000003.1"/>
</dbReference>
<dbReference type="Pfam" id="PF01520">
    <property type="entry name" value="Amidase_3"/>
    <property type="match status" value="1"/>
</dbReference>
<dbReference type="OrthoDB" id="9806267at2"/>
<evidence type="ECO:0000256" key="4">
    <source>
        <dbReference type="SAM" id="SignalP"/>
    </source>
</evidence>
<dbReference type="PANTHER" id="PTHR30404">
    <property type="entry name" value="N-ACETYLMURAMOYL-L-ALANINE AMIDASE"/>
    <property type="match status" value="1"/>
</dbReference>
<dbReference type="SUPFAM" id="SSF53187">
    <property type="entry name" value="Zn-dependent exopeptidases"/>
    <property type="match status" value="1"/>
</dbReference>
<organism evidence="6 7">
    <name type="scientific">Litoreibacter albidus</name>
    <dbReference type="NCBI Taxonomy" id="670155"/>
    <lineage>
        <taxon>Bacteria</taxon>
        <taxon>Pseudomonadati</taxon>
        <taxon>Pseudomonadota</taxon>
        <taxon>Alphaproteobacteria</taxon>
        <taxon>Rhodobacterales</taxon>
        <taxon>Roseobacteraceae</taxon>
        <taxon>Litoreibacter</taxon>
    </lineage>
</organism>
<feature type="signal peptide" evidence="4">
    <location>
        <begin position="1"/>
        <end position="17"/>
    </location>
</feature>
<sequence length="402" mass="43209">MSRLISFTLMASLWCIGAVGSAASQDLRALARVDMAASGIEDSRSTTMLSLALTQAVPYRVQVFAEPMRIAVDFREVAFEPDVSGLDRSERVVGLRAGVIRDGWSRLVIELAEPMLVSEAGMATDPQDGDAVIKIGLKTSSAAEFEARAASDIAALKSWTQPDRLPEGNARLMIVVDPGHGGVDPGAQRSGFDEADLMLQFARELREQLLRSGRYDVIMTREDDSFVSLPQRVSLARAAGADAFVSLHADALAQGRATGTTIYTLSEEASDEASAVLAERQDRTDILAGVDLTAQDDQIATVLMDLARHETAPRTDRLADALVGGLKNTLGKLHKRPRLAAGFSVLKAPDIPSVLIELGFMSSQRDLDRLNDPVWRSQAATGILDALDLWALEDAAIAAGRK</sequence>
<dbReference type="STRING" id="670155.SAMN04488001_2005"/>
<dbReference type="InterPro" id="IPR050695">
    <property type="entry name" value="N-acetylmuramoyl_amidase_3"/>
</dbReference>
<keyword evidence="3" id="KW-0378">Hydrolase</keyword>
<proteinExistence type="predicted"/>
<keyword evidence="4" id="KW-0732">Signal</keyword>
<dbReference type="EMBL" id="FNOI01000003">
    <property type="protein sequence ID" value="SDW92817.1"/>
    <property type="molecule type" value="Genomic_DNA"/>
</dbReference>
<evidence type="ECO:0000256" key="1">
    <source>
        <dbReference type="ARBA" id="ARBA00001561"/>
    </source>
</evidence>
<reference evidence="7" key="1">
    <citation type="submission" date="2016-10" db="EMBL/GenBank/DDBJ databases">
        <authorList>
            <person name="Varghese N."/>
            <person name="Submissions S."/>
        </authorList>
    </citation>
    <scope>NUCLEOTIDE SEQUENCE [LARGE SCALE GENOMIC DNA]</scope>
    <source>
        <strain evidence="7">DSM 26922</strain>
    </source>
</reference>
<evidence type="ECO:0000259" key="5">
    <source>
        <dbReference type="SMART" id="SM00646"/>
    </source>
</evidence>
<evidence type="ECO:0000256" key="2">
    <source>
        <dbReference type="ARBA" id="ARBA00011901"/>
    </source>
</evidence>
<gene>
    <name evidence="6" type="ORF">SAMN04488001_2005</name>
</gene>
<dbReference type="GO" id="GO:0008745">
    <property type="term" value="F:N-acetylmuramoyl-L-alanine amidase activity"/>
    <property type="evidence" value="ECO:0007669"/>
    <property type="project" value="UniProtKB-EC"/>
</dbReference>
<dbReference type="Gene3D" id="2.60.40.3500">
    <property type="match status" value="1"/>
</dbReference>